<name>A0A075FHF6_9ARCH</name>
<dbReference type="InterPro" id="IPR050304">
    <property type="entry name" value="MT-severing_AAA_ATPase"/>
</dbReference>
<keyword evidence="3" id="KW-0547">Nucleotide-binding</keyword>
<keyword evidence="4" id="KW-0067">ATP-binding</keyword>
<dbReference type="SUPFAM" id="SSF52540">
    <property type="entry name" value="P-loop containing nucleoside triphosphate hydrolases"/>
    <property type="match status" value="1"/>
</dbReference>
<dbReference type="PANTHER" id="PTHR23074">
    <property type="entry name" value="AAA DOMAIN-CONTAINING"/>
    <property type="match status" value="1"/>
</dbReference>
<dbReference type="Gene3D" id="3.40.50.300">
    <property type="entry name" value="P-loop containing nucleotide triphosphate hydrolases"/>
    <property type="match status" value="1"/>
</dbReference>
<dbReference type="InterPro" id="IPR003593">
    <property type="entry name" value="AAA+_ATPase"/>
</dbReference>
<reference evidence="6" key="1">
    <citation type="journal article" date="2014" name="Genome Biol. Evol.">
        <title>Pangenome evidence for extensive interdomain horizontal transfer affecting lineage core and shell genes in uncultured planktonic thaumarchaeota and euryarchaeota.</title>
        <authorList>
            <person name="Deschamps P."/>
            <person name="Zivanovic Y."/>
            <person name="Moreira D."/>
            <person name="Rodriguez-Valera F."/>
            <person name="Lopez-Garcia P."/>
        </authorList>
    </citation>
    <scope>NUCLEOTIDE SEQUENCE</scope>
</reference>
<protein>
    <submittedName>
        <fullName evidence="6">ATPase central domain-containing protein</fullName>
    </submittedName>
</protein>
<evidence type="ECO:0000256" key="2">
    <source>
        <dbReference type="ARBA" id="ARBA00022490"/>
    </source>
</evidence>
<dbReference type="InterPro" id="IPR027417">
    <property type="entry name" value="P-loop_NTPase"/>
</dbReference>
<dbReference type="GO" id="GO:0005737">
    <property type="term" value="C:cytoplasm"/>
    <property type="evidence" value="ECO:0007669"/>
    <property type="project" value="UniProtKB-SubCell"/>
</dbReference>
<accession>A0A075FHF6</accession>
<dbReference type="GO" id="GO:0016887">
    <property type="term" value="F:ATP hydrolysis activity"/>
    <property type="evidence" value="ECO:0007669"/>
    <property type="project" value="InterPro"/>
</dbReference>
<evidence type="ECO:0000259" key="5">
    <source>
        <dbReference type="SMART" id="SM00382"/>
    </source>
</evidence>
<dbReference type="SMART" id="SM00382">
    <property type="entry name" value="AAA"/>
    <property type="match status" value="1"/>
</dbReference>
<dbReference type="EMBL" id="KF900317">
    <property type="protein sequence ID" value="AIE90734.1"/>
    <property type="molecule type" value="Genomic_DNA"/>
</dbReference>
<dbReference type="InterPro" id="IPR036181">
    <property type="entry name" value="MIT_dom_sf"/>
</dbReference>
<evidence type="ECO:0000256" key="3">
    <source>
        <dbReference type="ARBA" id="ARBA00022741"/>
    </source>
</evidence>
<dbReference type="FunFam" id="3.40.50.300:FF:001054">
    <property type="entry name" value="ATPase, AAA family, putative"/>
    <property type="match status" value="1"/>
</dbReference>
<dbReference type="InterPro" id="IPR003959">
    <property type="entry name" value="ATPase_AAA_core"/>
</dbReference>
<dbReference type="Gene3D" id="1.20.58.80">
    <property type="entry name" value="Phosphotransferase system, lactose/cellobiose-type IIA subunit"/>
    <property type="match status" value="1"/>
</dbReference>
<evidence type="ECO:0000256" key="4">
    <source>
        <dbReference type="ARBA" id="ARBA00022840"/>
    </source>
</evidence>
<dbReference type="AlphaFoldDB" id="A0A075FHF6"/>
<dbReference type="Pfam" id="PF00004">
    <property type="entry name" value="AAA"/>
    <property type="match status" value="1"/>
</dbReference>
<dbReference type="GO" id="GO:0005524">
    <property type="term" value="F:ATP binding"/>
    <property type="evidence" value="ECO:0007669"/>
    <property type="project" value="UniProtKB-KW"/>
</dbReference>
<sequence length="391" mass="43854">MIDLSSAPEVLQNTAQTYAREAIKFDSQGSRGTAIQMYQKSIEALIKLTKLYPNESHTQLYIKHAKRYQERIDQLQNTSDAPQDKHSDSQSGVVEIVKSTYDDVILQEKPNVSWGEIVGNEDAKKALRESITFPSMRPDLFPLGWPRGILLYGPPGTGKTLLAAAVASDIDGHFMNVDASTIMSKWLGEAEQNVAKLFKSAKHMLDEDGVVSVVIFIDEVDSLFGRGGNSSDTGGESRVRNQFLKEMDSISDKGKNLALYVIGATNKPWSLDWPFLRRFQKRICVNLPSLDARVEMMEMYTSSLKIDESIRLSDIANSLEGYSGSDIRDICQSVQLQVVSKLFERGSPTEDVQPECITSEHFFEIMEKRKPSVSSEMLHAYSTWSDNYRAL</sequence>
<organism evidence="6">
    <name type="scientific">uncultured marine thaumarchaeote AD1000_06_A03</name>
    <dbReference type="NCBI Taxonomy" id="1455884"/>
    <lineage>
        <taxon>Archaea</taxon>
        <taxon>Nitrososphaerota</taxon>
        <taxon>environmental samples</taxon>
    </lineage>
</organism>
<dbReference type="Gene3D" id="1.10.8.60">
    <property type="match status" value="1"/>
</dbReference>
<comment type="subcellular location">
    <subcellularLocation>
        <location evidence="1">Cytoplasm</location>
    </subcellularLocation>
</comment>
<keyword evidence="2" id="KW-0963">Cytoplasm</keyword>
<feature type="domain" description="AAA+ ATPase" evidence="5">
    <location>
        <begin position="145"/>
        <end position="289"/>
    </location>
</feature>
<dbReference type="InterPro" id="IPR007330">
    <property type="entry name" value="MIT_dom"/>
</dbReference>
<evidence type="ECO:0000313" key="6">
    <source>
        <dbReference type="EMBL" id="AIE90734.1"/>
    </source>
</evidence>
<evidence type="ECO:0000256" key="1">
    <source>
        <dbReference type="ARBA" id="ARBA00004496"/>
    </source>
</evidence>
<proteinExistence type="predicted"/>
<dbReference type="PANTHER" id="PTHR23074:SF83">
    <property type="entry name" value="VACUOLAR PROTEIN SORTING-ASSOCIATED PROTEIN 4A"/>
    <property type="match status" value="1"/>
</dbReference>
<dbReference type="SUPFAM" id="SSF116846">
    <property type="entry name" value="MIT domain"/>
    <property type="match status" value="1"/>
</dbReference>
<dbReference type="Pfam" id="PF04212">
    <property type="entry name" value="MIT"/>
    <property type="match status" value="1"/>
</dbReference>